<evidence type="ECO:0000313" key="6">
    <source>
        <dbReference type="EMBL" id="MBM7643621.1"/>
    </source>
</evidence>
<feature type="domain" description="FtsK" evidence="5">
    <location>
        <begin position="180"/>
        <end position="373"/>
    </location>
</feature>
<evidence type="ECO:0000313" key="7">
    <source>
        <dbReference type="Proteomes" id="UP000697472"/>
    </source>
</evidence>
<dbReference type="InterPro" id="IPR027417">
    <property type="entry name" value="P-loop_NTPase"/>
</dbReference>
<organism evidence="6 7">
    <name type="scientific">Streptococcus loxodontisalivarius</name>
    <dbReference type="NCBI Taxonomy" id="1349415"/>
    <lineage>
        <taxon>Bacteria</taxon>
        <taxon>Bacillati</taxon>
        <taxon>Bacillota</taxon>
        <taxon>Bacilli</taxon>
        <taxon>Lactobacillales</taxon>
        <taxon>Streptococcaceae</taxon>
        <taxon>Streptococcus</taxon>
    </lineage>
</organism>
<dbReference type="InterPro" id="IPR050206">
    <property type="entry name" value="FtsK/SpoIIIE/SftA"/>
</dbReference>
<evidence type="ECO:0000256" key="4">
    <source>
        <dbReference type="SAM" id="Phobius"/>
    </source>
</evidence>
<evidence type="ECO:0000256" key="2">
    <source>
        <dbReference type="ARBA" id="ARBA00022840"/>
    </source>
</evidence>
<keyword evidence="1 3" id="KW-0547">Nucleotide-binding</keyword>
<proteinExistence type="predicted"/>
<dbReference type="PROSITE" id="PS50901">
    <property type="entry name" value="FTSK"/>
    <property type="match status" value="1"/>
</dbReference>
<reference evidence="6 7" key="1">
    <citation type="submission" date="2021-01" db="EMBL/GenBank/DDBJ databases">
        <title>Genomic Encyclopedia of Type Strains, Phase IV (KMG-IV): sequencing the most valuable type-strain genomes for metagenomic binning, comparative biology and taxonomic classification.</title>
        <authorList>
            <person name="Goeker M."/>
        </authorList>
    </citation>
    <scope>NUCLEOTIDE SEQUENCE [LARGE SCALE GENOMIC DNA]</scope>
    <source>
        <strain evidence="6 7">DSM 27382</strain>
    </source>
</reference>
<keyword evidence="7" id="KW-1185">Reference proteome</keyword>
<keyword evidence="2 3" id="KW-0067">ATP-binding</keyword>
<dbReference type="PANTHER" id="PTHR22683:SF47">
    <property type="entry name" value="FTSK DOMAIN-CONTAINING PROTEIN YDCQ"/>
    <property type="match status" value="1"/>
</dbReference>
<evidence type="ECO:0000256" key="1">
    <source>
        <dbReference type="ARBA" id="ARBA00022741"/>
    </source>
</evidence>
<dbReference type="SUPFAM" id="SSF52540">
    <property type="entry name" value="P-loop containing nucleoside triphosphate hydrolases"/>
    <property type="match status" value="1"/>
</dbReference>
<sequence length="454" mass="51937">MLFFNHNREPTISLTQRNINWVFYAKCLKYLVYLFLVISFLNLLSAISFSKLIPMLLLSLLAWFTYKLEHWVKNRFQLRDLLLYFLRSNSLFKEEKIGDKWVITSSAIMSWKQSDNKLIIVAIKQGDSYSKKLESLDVELSALLDLPLETKIIRPSIVEYHFFTVRPTRLQTSKLNEQPTNPISIDLGYGVVYNPVECPHILIAGGTGSGKSILISYLLLEFLKRKSELYIADPKNSDLGSLSHYLGQDRVATSLNNIARIVRLTVEEMNRRYEYMRENFRYGSNFTDHGFNMTWLIFDEMGAFQASGTDKKSKETINEVMDGIKQIILLGRQSGIFILVSAQQVNADTLNTDLRDNLGLRITLGANSSEGYRMVFGTATPPAKQPIEVKGAGYLYMQGSGKESAEYWESPYLNPKEFDFIAELQKHTKISSEEISDGREYSLLFLCVKVEVSC</sequence>
<keyword evidence="4" id="KW-0812">Transmembrane</keyword>
<feature type="binding site" evidence="3">
    <location>
        <begin position="205"/>
        <end position="212"/>
    </location>
    <ligand>
        <name>ATP</name>
        <dbReference type="ChEBI" id="CHEBI:30616"/>
    </ligand>
</feature>
<evidence type="ECO:0000256" key="3">
    <source>
        <dbReference type="PROSITE-ProRule" id="PRU00289"/>
    </source>
</evidence>
<dbReference type="CDD" id="cd01127">
    <property type="entry name" value="TrwB_TraG_TraD_VirD4"/>
    <property type="match status" value="1"/>
</dbReference>
<evidence type="ECO:0000259" key="5">
    <source>
        <dbReference type="PROSITE" id="PS50901"/>
    </source>
</evidence>
<dbReference type="Pfam" id="PF01580">
    <property type="entry name" value="FtsK_SpoIIIE"/>
    <property type="match status" value="1"/>
</dbReference>
<name>A0ABS2PU85_9STRE</name>
<keyword evidence="4" id="KW-1133">Transmembrane helix</keyword>
<dbReference type="Proteomes" id="UP000697472">
    <property type="component" value="Unassembled WGS sequence"/>
</dbReference>
<dbReference type="RefSeq" id="WP_205010461.1">
    <property type="nucleotide sequence ID" value="NZ_JAFBEH010000058.1"/>
</dbReference>
<gene>
    <name evidence="6" type="ORF">JOC28_001932</name>
</gene>
<dbReference type="PANTHER" id="PTHR22683">
    <property type="entry name" value="SPORULATION PROTEIN RELATED"/>
    <property type="match status" value="1"/>
</dbReference>
<dbReference type="Gene3D" id="3.40.50.300">
    <property type="entry name" value="P-loop containing nucleotide triphosphate hydrolases"/>
    <property type="match status" value="1"/>
</dbReference>
<protein>
    <submittedName>
        <fullName evidence="6">Archaellum biogenesis ATPase FlaH</fullName>
    </submittedName>
</protein>
<feature type="transmembrane region" description="Helical" evidence="4">
    <location>
        <begin position="21"/>
        <end position="41"/>
    </location>
</feature>
<accession>A0ABS2PU85</accession>
<comment type="caution">
    <text evidence="6">The sequence shown here is derived from an EMBL/GenBank/DDBJ whole genome shotgun (WGS) entry which is preliminary data.</text>
</comment>
<keyword evidence="4" id="KW-0472">Membrane</keyword>
<dbReference type="EMBL" id="JAFBEH010000058">
    <property type="protein sequence ID" value="MBM7643621.1"/>
    <property type="molecule type" value="Genomic_DNA"/>
</dbReference>
<dbReference type="InterPro" id="IPR002543">
    <property type="entry name" value="FtsK_dom"/>
</dbReference>